<sequence length="482" mass="54670">MDGRNSTEERQVDVDKVIEVMRSKLLESPRYIKKSAGRYDCCIFRVPQGFTNSKDNAGLYHPRTVSIGPYHHGKPHLKEMEEHKWRFLERVIKRTSVGLEEYVEAVRTLETKARESYSEDISITLKDHEFVEMLVLDGCFVVEMFRAFSEVAPFEKDDPFRSMQWIRFSLHDDFLCLENQIPYFVLEKLFTLTKMPGDILKATGVTSTLAVTALTFFNTSGKFGRNPEMIMKSFRGDLRGLHLLDLVRKTYFPKDSRRGQRVPESGVGDIRPQNNVSEINFQTSGDSGAVNFQSISTLRRAGIEVKLNESERTSFLPVGFSRGVISMPMLELNDTMCAFLLNCVAFEQCHEGGDKLVSDYAGFLDRLVDTGEDVDILCEAKVLDHNLATQDEVAAFVGKLGQKAASDLSKSYLKGVFAGVKEHCGIRRHVYLAEVKAKYFSSPWSTMSLCAAGYLLLLTTVQTIFAVMDYFKIEDNLPKKHR</sequence>
<dbReference type="EMBL" id="CAMAPE010000017">
    <property type="protein sequence ID" value="CAH9084078.1"/>
    <property type="molecule type" value="Genomic_DNA"/>
</dbReference>
<organism evidence="1 2">
    <name type="scientific">Cuscuta europaea</name>
    <name type="common">European dodder</name>
    <dbReference type="NCBI Taxonomy" id="41803"/>
    <lineage>
        <taxon>Eukaryota</taxon>
        <taxon>Viridiplantae</taxon>
        <taxon>Streptophyta</taxon>
        <taxon>Embryophyta</taxon>
        <taxon>Tracheophyta</taxon>
        <taxon>Spermatophyta</taxon>
        <taxon>Magnoliopsida</taxon>
        <taxon>eudicotyledons</taxon>
        <taxon>Gunneridae</taxon>
        <taxon>Pentapetalae</taxon>
        <taxon>asterids</taxon>
        <taxon>lamiids</taxon>
        <taxon>Solanales</taxon>
        <taxon>Convolvulaceae</taxon>
        <taxon>Cuscuteae</taxon>
        <taxon>Cuscuta</taxon>
        <taxon>Cuscuta subgen. Cuscuta</taxon>
    </lineage>
</organism>
<accession>A0A9P1E7B5</accession>
<keyword evidence="2" id="KW-1185">Reference proteome</keyword>
<dbReference type="OrthoDB" id="880005at2759"/>
<dbReference type="Proteomes" id="UP001152484">
    <property type="component" value="Unassembled WGS sequence"/>
</dbReference>
<reference evidence="1" key="1">
    <citation type="submission" date="2022-07" db="EMBL/GenBank/DDBJ databases">
        <authorList>
            <person name="Macas J."/>
            <person name="Novak P."/>
            <person name="Neumann P."/>
        </authorList>
    </citation>
    <scope>NUCLEOTIDE SEQUENCE</scope>
</reference>
<dbReference type="AlphaFoldDB" id="A0A9P1E7B5"/>
<comment type="caution">
    <text evidence="1">The sequence shown here is derived from an EMBL/GenBank/DDBJ whole genome shotgun (WGS) entry which is preliminary data.</text>
</comment>
<name>A0A9P1E7B5_CUSEU</name>
<evidence type="ECO:0000313" key="1">
    <source>
        <dbReference type="EMBL" id="CAH9084078.1"/>
    </source>
</evidence>
<dbReference type="PANTHER" id="PTHR31170:SF21">
    <property type="match status" value="1"/>
</dbReference>
<dbReference type="PANTHER" id="PTHR31170">
    <property type="entry name" value="BNAC04G53230D PROTEIN"/>
    <property type="match status" value="1"/>
</dbReference>
<proteinExistence type="predicted"/>
<dbReference type="Pfam" id="PF03140">
    <property type="entry name" value="DUF247"/>
    <property type="match status" value="1"/>
</dbReference>
<dbReference type="InterPro" id="IPR004158">
    <property type="entry name" value="DUF247_pln"/>
</dbReference>
<evidence type="ECO:0000313" key="2">
    <source>
        <dbReference type="Proteomes" id="UP001152484"/>
    </source>
</evidence>
<gene>
    <name evidence="1" type="ORF">CEURO_LOCUS8862</name>
</gene>
<protein>
    <submittedName>
        <fullName evidence="1">Uncharacterized protein</fullName>
    </submittedName>
</protein>